<dbReference type="GO" id="GO:0016020">
    <property type="term" value="C:membrane"/>
    <property type="evidence" value="ECO:0007669"/>
    <property type="project" value="InterPro"/>
</dbReference>
<dbReference type="PANTHER" id="PTHR32089">
    <property type="entry name" value="METHYL-ACCEPTING CHEMOTAXIS PROTEIN MCPB"/>
    <property type="match status" value="1"/>
</dbReference>
<feature type="domain" description="HAMP" evidence="6">
    <location>
        <begin position="309"/>
        <end position="361"/>
    </location>
</feature>
<protein>
    <submittedName>
        <fullName evidence="7">HAMP domain-containing protein</fullName>
    </submittedName>
</protein>
<dbReference type="CDD" id="cd11386">
    <property type="entry name" value="MCP_signal"/>
    <property type="match status" value="1"/>
</dbReference>
<dbReference type="CDD" id="cd06225">
    <property type="entry name" value="HAMP"/>
    <property type="match status" value="1"/>
</dbReference>
<dbReference type="SUPFAM" id="SSF103190">
    <property type="entry name" value="Sensory domain-like"/>
    <property type="match status" value="1"/>
</dbReference>
<dbReference type="PANTHER" id="PTHR32089:SF112">
    <property type="entry name" value="LYSOZYME-LIKE PROTEIN-RELATED"/>
    <property type="match status" value="1"/>
</dbReference>
<evidence type="ECO:0000256" key="2">
    <source>
        <dbReference type="ARBA" id="ARBA00029447"/>
    </source>
</evidence>
<dbReference type="Pfam" id="PF00015">
    <property type="entry name" value="MCPsignal"/>
    <property type="match status" value="1"/>
</dbReference>
<dbReference type="SMART" id="SM00283">
    <property type="entry name" value="MA"/>
    <property type="match status" value="1"/>
</dbReference>
<evidence type="ECO:0000313" key="8">
    <source>
        <dbReference type="Proteomes" id="UP000441717"/>
    </source>
</evidence>
<dbReference type="Pfam" id="PF14827">
    <property type="entry name" value="dCache_3"/>
    <property type="match status" value="1"/>
</dbReference>
<dbReference type="InterPro" id="IPR029150">
    <property type="entry name" value="dCache_3"/>
</dbReference>
<evidence type="ECO:0000259" key="6">
    <source>
        <dbReference type="PROSITE" id="PS50885"/>
    </source>
</evidence>
<dbReference type="AlphaFoldDB" id="A0A6N7IS00"/>
<comment type="caution">
    <text evidence="7">The sequence shown here is derived from an EMBL/GenBank/DDBJ whole genome shotgun (WGS) entry which is preliminary data.</text>
</comment>
<name>A0A6N7IS00_9FIRM</name>
<reference evidence="7 8" key="1">
    <citation type="submission" date="2019-10" db="EMBL/GenBank/DDBJ databases">
        <title>Comparative genomics of sulfur disproportionating microorganisms.</title>
        <authorList>
            <person name="Ward L.M."/>
            <person name="Bertran E."/>
            <person name="Johnston D."/>
        </authorList>
    </citation>
    <scope>NUCLEOTIDE SEQUENCE [LARGE SCALE GENOMIC DNA]</scope>
    <source>
        <strain evidence="7 8">DSM 14055</strain>
    </source>
</reference>
<dbReference type="Gene3D" id="3.30.450.20">
    <property type="entry name" value="PAS domain"/>
    <property type="match status" value="1"/>
</dbReference>
<dbReference type="GO" id="GO:0007165">
    <property type="term" value="P:signal transduction"/>
    <property type="evidence" value="ECO:0007669"/>
    <property type="project" value="UniProtKB-KW"/>
</dbReference>
<proteinExistence type="inferred from homology"/>
<keyword evidence="4" id="KW-0812">Transmembrane</keyword>
<accession>A0A6N7IS00</accession>
<evidence type="ECO:0000256" key="4">
    <source>
        <dbReference type="SAM" id="Phobius"/>
    </source>
</evidence>
<dbReference type="InterPro" id="IPR004089">
    <property type="entry name" value="MCPsignal_dom"/>
</dbReference>
<feature type="transmembrane region" description="Helical" evidence="4">
    <location>
        <begin position="285"/>
        <end position="308"/>
    </location>
</feature>
<sequence>MFNSIKSRILVPLLVIPALGLMIMIIYGSYQVRNILLGQEMQHFQSVRAFIENDLEEMTRQARMGIESVVANPGVQEALASRDREKLLALTMPVWQQVKEQGVEQFQFHLPPATAFLRLHMPEKFDDDLSSFRATVVEANRQKKVVAGLEEGRGGYGFRVVVPVFYRGQHVGSAEYGLGFNQALLKAWQAQLGGEFFVYRRGDRGISWVDDRQKNLLTATAEDIYPVEQEVVEKCLEQGQWQISYINNGRYGVLLLPLRDYSGAVTGYVKVVSSREGILSQLRGAFVSIVVILLIIGVVILGVTYLVLNRTLMTVTGIIGEMSRVGEGDLTVSLQCSSRDELGHLAAGFCHMLENIRGLVGQASVTVNRLFAAGQNLSASTQEMAAGVQETAGIAGGLTRSTSRLNDGARELTRAAGDAAKVAREGEESMEQLLRQMGRIQELTGEISTAIHGLGQRSQEIGRIVEMISAIAQQTNLLALNASIEAARAGEHGRGFSVVAEEIRKLAEQSARAATEISMLIREIQEETARGVERMGDGERSVQDGTRLVDETGVRFREIVLQVEHITGQIQQVAAIVTEVNGASQQVAAAAEEQSAAVEHIARASTELAGMAEELAGHIRRFKLE</sequence>
<dbReference type="Proteomes" id="UP000441717">
    <property type="component" value="Unassembled WGS sequence"/>
</dbReference>
<evidence type="ECO:0000256" key="1">
    <source>
        <dbReference type="ARBA" id="ARBA00023224"/>
    </source>
</evidence>
<dbReference type="PROSITE" id="PS50885">
    <property type="entry name" value="HAMP"/>
    <property type="match status" value="1"/>
</dbReference>
<evidence type="ECO:0000259" key="5">
    <source>
        <dbReference type="PROSITE" id="PS50111"/>
    </source>
</evidence>
<dbReference type="InterPro" id="IPR003660">
    <property type="entry name" value="HAMP_dom"/>
</dbReference>
<comment type="similarity">
    <text evidence="2">Belongs to the methyl-accepting chemotaxis (MCP) protein family.</text>
</comment>
<dbReference type="Pfam" id="PF00672">
    <property type="entry name" value="HAMP"/>
    <property type="match status" value="1"/>
</dbReference>
<keyword evidence="4" id="KW-0472">Membrane</keyword>
<dbReference type="SMART" id="SM00304">
    <property type="entry name" value="HAMP"/>
    <property type="match status" value="1"/>
</dbReference>
<dbReference type="PROSITE" id="PS50111">
    <property type="entry name" value="CHEMOTAXIS_TRANSDUC_2"/>
    <property type="match status" value="1"/>
</dbReference>
<organism evidence="7 8">
    <name type="scientific">Desulfofundulus thermobenzoicus</name>
    <dbReference type="NCBI Taxonomy" id="29376"/>
    <lineage>
        <taxon>Bacteria</taxon>
        <taxon>Bacillati</taxon>
        <taxon>Bacillota</taxon>
        <taxon>Clostridia</taxon>
        <taxon>Eubacteriales</taxon>
        <taxon>Peptococcaceae</taxon>
        <taxon>Desulfofundulus</taxon>
    </lineage>
</organism>
<evidence type="ECO:0000313" key="7">
    <source>
        <dbReference type="EMBL" id="MQL52844.1"/>
    </source>
</evidence>
<dbReference type="Gene3D" id="1.10.287.950">
    <property type="entry name" value="Methyl-accepting chemotaxis protein"/>
    <property type="match status" value="1"/>
</dbReference>
<dbReference type="InterPro" id="IPR029151">
    <property type="entry name" value="Sensor-like_sf"/>
</dbReference>
<gene>
    <name evidence="7" type="ORF">GFC01_11355</name>
</gene>
<keyword evidence="4" id="KW-1133">Transmembrane helix</keyword>
<keyword evidence="1 3" id="KW-0807">Transducer</keyword>
<dbReference type="OrthoDB" id="9804712at2"/>
<dbReference type="SUPFAM" id="SSF58104">
    <property type="entry name" value="Methyl-accepting chemotaxis protein (MCP) signaling domain"/>
    <property type="match status" value="1"/>
</dbReference>
<dbReference type="RefSeq" id="WP_152947273.1">
    <property type="nucleotide sequence ID" value="NZ_WHYR01000030.1"/>
</dbReference>
<dbReference type="EMBL" id="WHYR01000030">
    <property type="protein sequence ID" value="MQL52844.1"/>
    <property type="molecule type" value="Genomic_DNA"/>
</dbReference>
<feature type="domain" description="Methyl-accepting transducer" evidence="5">
    <location>
        <begin position="359"/>
        <end position="602"/>
    </location>
</feature>
<keyword evidence="8" id="KW-1185">Reference proteome</keyword>
<feature type="transmembrane region" description="Helical" evidence="4">
    <location>
        <begin position="9"/>
        <end position="30"/>
    </location>
</feature>
<evidence type="ECO:0000256" key="3">
    <source>
        <dbReference type="PROSITE-ProRule" id="PRU00284"/>
    </source>
</evidence>